<keyword evidence="3" id="KW-1185">Reference proteome</keyword>
<accession>A0ABR8WET9</accession>
<proteinExistence type="predicted"/>
<feature type="transmembrane region" description="Helical" evidence="1">
    <location>
        <begin position="50"/>
        <end position="72"/>
    </location>
</feature>
<keyword evidence="1" id="KW-0472">Membrane</keyword>
<dbReference type="EMBL" id="JACSPU010000004">
    <property type="protein sequence ID" value="MBD8015554.1"/>
    <property type="molecule type" value="Genomic_DNA"/>
</dbReference>
<feature type="transmembrane region" description="Helical" evidence="1">
    <location>
        <begin position="5"/>
        <end position="23"/>
    </location>
</feature>
<evidence type="ECO:0000256" key="1">
    <source>
        <dbReference type="SAM" id="Phobius"/>
    </source>
</evidence>
<evidence type="ECO:0000313" key="2">
    <source>
        <dbReference type="EMBL" id="MBD8015554.1"/>
    </source>
</evidence>
<keyword evidence="1" id="KW-1133">Transmembrane helix</keyword>
<sequence>MKKGWISIVIGLILGLTLSYFLLSYNGWTMISIGKDGETLSSVNELDFDLITNAFGLVLLCIAVVYGTLSVFNKRS</sequence>
<gene>
    <name evidence="2" type="ORF">H9630_12070</name>
</gene>
<evidence type="ECO:0000313" key="3">
    <source>
        <dbReference type="Proteomes" id="UP000658980"/>
    </source>
</evidence>
<dbReference type="Proteomes" id="UP000658980">
    <property type="component" value="Unassembled WGS sequence"/>
</dbReference>
<organism evidence="2 3">
    <name type="scientific">Planococcus wigleyi</name>
    <dbReference type="NCBI Taxonomy" id="2762216"/>
    <lineage>
        <taxon>Bacteria</taxon>
        <taxon>Bacillati</taxon>
        <taxon>Bacillota</taxon>
        <taxon>Bacilli</taxon>
        <taxon>Bacillales</taxon>
        <taxon>Caryophanaceae</taxon>
        <taxon>Planococcus</taxon>
    </lineage>
</organism>
<keyword evidence="1" id="KW-0812">Transmembrane</keyword>
<protein>
    <submittedName>
        <fullName evidence="2">Uncharacterized protein</fullName>
    </submittedName>
</protein>
<reference evidence="2 3" key="1">
    <citation type="submission" date="2020-08" db="EMBL/GenBank/DDBJ databases">
        <title>A Genomic Blueprint of the Chicken Gut Microbiome.</title>
        <authorList>
            <person name="Gilroy R."/>
            <person name="Ravi A."/>
            <person name="Getino M."/>
            <person name="Pursley I."/>
            <person name="Horton D.L."/>
            <person name="Alikhan N.-F."/>
            <person name="Baker D."/>
            <person name="Gharbi K."/>
            <person name="Hall N."/>
            <person name="Watson M."/>
            <person name="Adriaenssens E.M."/>
            <person name="Foster-Nyarko E."/>
            <person name="Jarju S."/>
            <person name="Secka A."/>
            <person name="Antonio M."/>
            <person name="Oren A."/>
            <person name="Chaudhuri R."/>
            <person name="La Ragione R.M."/>
            <person name="Hildebrand F."/>
            <person name="Pallen M.J."/>
        </authorList>
    </citation>
    <scope>NUCLEOTIDE SEQUENCE [LARGE SCALE GENOMIC DNA]</scope>
    <source>
        <strain evidence="2 3">Sa1BUA13</strain>
    </source>
</reference>
<name>A0ABR8WET9_9BACL</name>
<dbReference type="RefSeq" id="WP_191715740.1">
    <property type="nucleotide sequence ID" value="NZ_JACSPU010000004.1"/>
</dbReference>
<comment type="caution">
    <text evidence="2">The sequence shown here is derived from an EMBL/GenBank/DDBJ whole genome shotgun (WGS) entry which is preliminary data.</text>
</comment>